<feature type="transmembrane region" description="Helical" evidence="1">
    <location>
        <begin position="34"/>
        <end position="63"/>
    </location>
</feature>
<organism evidence="5 6">
    <name type="scientific">Candidatus Filomicrobium marinum</name>
    <dbReference type="NCBI Taxonomy" id="1608628"/>
    <lineage>
        <taxon>Bacteria</taxon>
        <taxon>Pseudomonadati</taxon>
        <taxon>Pseudomonadota</taxon>
        <taxon>Alphaproteobacteria</taxon>
        <taxon>Hyphomicrobiales</taxon>
        <taxon>Hyphomicrobiaceae</taxon>
        <taxon>Filomicrobium</taxon>
    </lineage>
</organism>
<dbReference type="KEGG" id="fil:BN1229_v1_3558"/>
<keyword evidence="5" id="KW-0456">Lyase</keyword>
<dbReference type="AlphaFoldDB" id="A0A0D6JG47"/>
<feature type="transmembrane region" description="Helical" evidence="1">
    <location>
        <begin position="113"/>
        <end position="142"/>
    </location>
</feature>
<dbReference type="EMBL" id="KM879220">
    <property type="protein sequence ID" value="AIY69286.1"/>
    <property type="molecule type" value="Genomic_DNA"/>
</dbReference>
<keyword evidence="1" id="KW-1133">Transmembrane helix</keyword>
<evidence type="ECO:0000313" key="5">
    <source>
        <dbReference type="EMBL" id="CPR19891.1"/>
    </source>
</evidence>
<reference evidence="4" key="2">
    <citation type="journal article" date="2015" name="PLoS ONE">
        <title>Methanesulfonate (MSA) Catabolic Genes from Marine and Estuarine Bacteria.</title>
        <authorList>
            <person name="Henriques A.C."/>
            <person name="De Marco P."/>
        </authorList>
    </citation>
    <scope>NUCLEOTIDE SEQUENCE</scope>
    <source>
        <strain evidence="4">Berkeley</strain>
    </source>
</reference>
<keyword evidence="1" id="KW-0812">Transmembrane</keyword>
<feature type="transmembrane region" description="Helical" evidence="1">
    <location>
        <begin position="276"/>
        <end position="295"/>
    </location>
</feature>
<keyword evidence="6" id="KW-1185">Reference proteome</keyword>
<gene>
    <name evidence="5" type="ORF">YBN1229_v1_2366</name>
</gene>
<dbReference type="InterPro" id="IPR019196">
    <property type="entry name" value="ABC_transp_unknown"/>
</dbReference>
<dbReference type="EC" id="4.1.3.27" evidence="5"/>
<feature type="domain" description="ABC-type uncharacterised transport system" evidence="2">
    <location>
        <begin position="439"/>
        <end position="731"/>
    </location>
</feature>
<dbReference type="GO" id="GO:0140359">
    <property type="term" value="F:ABC-type transporter activity"/>
    <property type="evidence" value="ECO:0007669"/>
    <property type="project" value="InterPro"/>
</dbReference>
<accession>A0A0D6JG47</accession>
<dbReference type="GO" id="GO:0004049">
    <property type="term" value="F:anthranilate synthase activity"/>
    <property type="evidence" value="ECO:0007669"/>
    <property type="project" value="UniProtKB-EC"/>
</dbReference>
<dbReference type="Pfam" id="PF09822">
    <property type="entry name" value="ABC_transp_aux"/>
    <property type="match status" value="1"/>
</dbReference>
<feature type="domain" description="DUF7088" evidence="3">
    <location>
        <begin position="306"/>
        <end position="402"/>
    </location>
</feature>
<name>A0A0D6JG47_9HYPH</name>
<evidence type="ECO:0000259" key="3">
    <source>
        <dbReference type="Pfam" id="PF23357"/>
    </source>
</evidence>
<evidence type="ECO:0000313" key="4">
    <source>
        <dbReference type="EMBL" id="AIY69286.1"/>
    </source>
</evidence>
<dbReference type="KEGG" id="fiy:BN1229_v1_2366"/>
<feature type="transmembrane region" description="Helical" evidence="1">
    <location>
        <begin position="75"/>
        <end position="92"/>
    </location>
</feature>
<dbReference type="GO" id="GO:0005886">
    <property type="term" value="C:plasma membrane"/>
    <property type="evidence" value="ECO:0007669"/>
    <property type="project" value="UniProtKB-SubCell"/>
</dbReference>
<dbReference type="Proteomes" id="UP000033187">
    <property type="component" value="Chromosome 1"/>
</dbReference>
<evidence type="ECO:0000313" key="6">
    <source>
        <dbReference type="Proteomes" id="UP000033187"/>
    </source>
</evidence>
<evidence type="ECO:0000256" key="1">
    <source>
        <dbReference type="SAM" id="Phobius"/>
    </source>
</evidence>
<dbReference type="Pfam" id="PF12679">
    <property type="entry name" value="ABC2_membrane_2"/>
    <property type="match status" value="1"/>
</dbReference>
<feature type="transmembrane region" description="Helical" evidence="1">
    <location>
        <begin position="841"/>
        <end position="861"/>
    </location>
</feature>
<reference evidence="5" key="1">
    <citation type="journal article" date="2015" name="Genome Announc.">
        <title>Complete Genome Sequences of Two Strains of Candidatus Filomicrobium marinum, a Methanesulfonate-Degrading Species.</title>
        <authorList>
            <person name="Henriques A.C."/>
            <person name="De Marco P."/>
        </authorList>
    </citation>
    <scope>NUCLEOTIDE SEQUENCE</scope>
    <source>
        <strain evidence="5">Berkeley</strain>
    </source>
</reference>
<evidence type="ECO:0000259" key="2">
    <source>
        <dbReference type="Pfam" id="PF09822"/>
    </source>
</evidence>
<feature type="transmembrane region" description="Helical" evidence="1">
    <location>
        <begin position="236"/>
        <end position="256"/>
    </location>
</feature>
<sequence length="874" mass="95624">MTSASLPSESRPTSKSGRWISDVFAVYRNEWRQFIYAPVTAIFQVGFLIALNACIFLIANFYATDVASIALQWTFLPWVALVFVPALAMRAFTDDPGDRALELTLSMPLARSAIIVGKWAAGLSVLCVSLLFTFPFVLTIAYLGDPEWGVVAAGYFGALGLLAVYFAVALFAAALVREPVSAYVVGLGFLVLLSLFGWDVFGRLLSGTFAEPLSALLVFLSPKHWLDRMAAGRIELAAVLYFVLTTGLALLATTLAMARRRLAGKAKFVRAGRDTAIVVLLAGAAAVVIAVTLRLPTTLDLTDAREFTLHDETRVIARNTPEGVAVDFYWSEGQASVPASIRLHADRVERILFQLASLSDGHITIRTHDVSPDSDAEETALAAGVRRVPMSSGDNFFLGAVFHRGDRQGVISYFDEQRSELLEYDVALAIDNLSRDRTPRIGIISPALTPSNATEPRPGLAFLEDVKRQYDVAIIPHFSDTLPEDLDALIVMDATILKSDLLYQIDQHVMAGKGLIVMIDPHARFNSGNAAVVPQPSEVINDISDLLLTYGARFLGEGIVGDSQLASPVVGKDQQQLNYPFWLRVPRSRVSSAHPVTASLNDLLFGEAGSFELTGRDNAVALITTTEDSGTLPREDFKNGDPARLEAQFKPDGKPRVIAVALGGPFKSAFGATGGDGKDSKHHRAETNAASVFAISDADWLYDPMALQNVTVGDRNLSRPLNDNVTFLLNMIEHAAGNPRLIGIRSRGRLARPFTRVAEMLRDASARYQEEERKLITRIARVEGDIRKVLELASASRTEQLPDEIRARVNQLSQALLPYRRDLRRIRASMRDDVERLGQKITVLNLAAGPLLVALFAGLMWSRRRRPTLFSGKT</sequence>
<reference evidence="6" key="3">
    <citation type="submission" date="2015-02" db="EMBL/GenBank/DDBJ databases">
        <authorList>
            <person name="Chooi Y.-H."/>
        </authorList>
    </citation>
    <scope>NUCLEOTIDE SEQUENCE [LARGE SCALE GENOMIC DNA]</scope>
    <source>
        <strain evidence="6">strain Y</strain>
    </source>
</reference>
<dbReference type="InterPro" id="IPR055396">
    <property type="entry name" value="DUF7088"/>
</dbReference>
<dbReference type="OrthoDB" id="9777219at2"/>
<feature type="transmembrane region" description="Helical" evidence="1">
    <location>
        <begin position="148"/>
        <end position="173"/>
    </location>
</feature>
<keyword evidence="1" id="KW-0472">Membrane</keyword>
<dbReference type="EMBL" id="LN829119">
    <property type="protein sequence ID" value="CPR19891.1"/>
    <property type="molecule type" value="Genomic_DNA"/>
</dbReference>
<protein>
    <submittedName>
        <fullName evidence="5">ABC-type uncharacterized transport system involved in gliding motility auxiliary component-like protein</fullName>
        <ecNumber evidence="5">4.1.3.27</ecNumber>
    </submittedName>
    <submittedName>
        <fullName evidence="4">Putative ABC transporter</fullName>
    </submittedName>
</protein>
<dbReference type="RefSeq" id="WP_046479273.1">
    <property type="nucleotide sequence ID" value="NZ_LN829118.1"/>
</dbReference>
<dbReference type="Pfam" id="PF23357">
    <property type="entry name" value="DUF7088"/>
    <property type="match status" value="1"/>
</dbReference>
<proteinExistence type="predicted"/>
<feature type="transmembrane region" description="Helical" evidence="1">
    <location>
        <begin position="180"/>
        <end position="198"/>
    </location>
</feature>